<organism evidence="1 2">
    <name type="scientific">Dioscorea zingiberensis</name>
    <dbReference type="NCBI Taxonomy" id="325984"/>
    <lineage>
        <taxon>Eukaryota</taxon>
        <taxon>Viridiplantae</taxon>
        <taxon>Streptophyta</taxon>
        <taxon>Embryophyta</taxon>
        <taxon>Tracheophyta</taxon>
        <taxon>Spermatophyta</taxon>
        <taxon>Magnoliopsida</taxon>
        <taxon>Liliopsida</taxon>
        <taxon>Dioscoreales</taxon>
        <taxon>Dioscoreaceae</taxon>
        <taxon>Dioscorea</taxon>
    </lineage>
</organism>
<name>A0A9D5H620_9LILI</name>
<dbReference type="Proteomes" id="UP001085076">
    <property type="component" value="Miscellaneous, Linkage group lg08"/>
</dbReference>
<evidence type="ECO:0000313" key="2">
    <source>
        <dbReference type="Proteomes" id="UP001085076"/>
    </source>
</evidence>
<comment type="caution">
    <text evidence="1">The sequence shown here is derived from an EMBL/GenBank/DDBJ whole genome shotgun (WGS) entry which is preliminary data.</text>
</comment>
<sequence>MLQTELVVELLQLIGNLVKVNRSLPPVMLHHRHSLSEEFHQTGNGQTKHKARVQLGVPARYSSFVSFPNGKKGLGYQRDLMKFLDLDESVGGGELPKLNNGET</sequence>
<evidence type="ECO:0000313" key="1">
    <source>
        <dbReference type="EMBL" id="KAJ0964789.1"/>
    </source>
</evidence>
<gene>
    <name evidence="1" type="ORF">J5N97_025927</name>
</gene>
<keyword evidence="2" id="KW-1185">Reference proteome</keyword>
<reference evidence="1" key="2">
    <citation type="journal article" date="2022" name="Hortic Res">
        <title>The genome of Dioscorea zingiberensis sheds light on the biosynthesis, origin and evolution of the medicinally important diosgenin saponins.</title>
        <authorList>
            <person name="Li Y."/>
            <person name="Tan C."/>
            <person name="Li Z."/>
            <person name="Guo J."/>
            <person name="Li S."/>
            <person name="Chen X."/>
            <person name="Wang C."/>
            <person name="Dai X."/>
            <person name="Yang H."/>
            <person name="Song W."/>
            <person name="Hou L."/>
            <person name="Xu J."/>
            <person name="Tong Z."/>
            <person name="Xu A."/>
            <person name="Yuan X."/>
            <person name="Wang W."/>
            <person name="Yang Q."/>
            <person name="Chen L."/>
            <person name="Sun Z."/>
            <person name="Wang K."/>
            <person name="Pan B."/>
            <person name="Chen J."/>
            <person name="Bao Y."/>
            <person name="Liu F."/>
            <person name="Qi X."/>
            <person name="Gang D.R."/>
            <person name="Wen J."/>
            <person name="Li J."/>
        </authorList>
    </citation>
    <scope>NUCLEOTIDE SEQUENCE</scope>
    <source>
        <strain evidence="1">Dzin_1.0</strain>
    </source>
</reference>
<dbReference type="EMBL" id="JAGGNH010000008">
    <property type="protein sequence ID" value="KAJ0964789.1"/>
    <property type="molecule type" value="Genomic_DNA"/>
</dbReference>
<dbReference type="AlphaFoldDB" id="A0A9D5H620"/>
<reference evidence="1" key="1">
    <citation type="submission" date="2021-03" db="EMBL/GenBank/DDBJ databases">
        <authorList>
            <person name="Li Z."/>
            <person name="Yang C."/>
        </authorList>
    </citation>
    <scope>NUCLEOTIDE SEQUENCE</scope>
    <source>
        <strain evidence="1">Dzin_1.0</strain>
        <tissue evidence="1">Leaf</tissue>
    </source>
</reference>
<proteinExistence type="predicted"/>
<accession>A0A9D5H620</accession>
<protein>
    <submittedName>
        <fullName evidence="1">Uncharacterized protein</fullName>
    </submittedName>
</protein>